<evidence type="ECO:0000256" key="5">
    <source>
        <dbReference type="ARBA" id="ARBA00023123"/>
    </source>
</evidence>
<dbReference type="AlphaFoldDB" id="A0A3Q0JLM3"/>
<accession>A0A3Q0JLM3</accession>
<sequence>MYLLISFLTSIYMELTLFCFALSDLLEKARVISQQALERSYHIFYQMMSGSVKGVKEMCMLSNRIEEYYFISQGKTRIPGVNDGSEFELTDVSIVDRLISSLEIPLILLLSVEMPLILSIYP</sequence>
<dbReference type="InterPro" id="IPR027417">
    <property type="entry name" value="P-loop_NTPase"/>
</dbReference>
<dbReference type="PANTHER" id="PTHR13140">
    <property type="entry name" value="MYOSIN"/>
    <property type="match status" value="1"/>
</dbReference>
<evidence type="ECO:0000256" key="6">
    <source>
        <dbReference type="ARBA" id="ARBA00023175"/>
    </source>
</evidence>
<dbReference type="Proteomes" id="UP000079169">
    <property type="component" value="Unplaced"/>
</dbReference>
<evidence type="ECO:0000259" key="8">
    <source>
        <dbReference type="Pfam" id="PF00063"/>
    </source>
</evidence>
<keyword evidence="4" id="KW-0175">Coiled coil</keyword>
<dbReference type="GO" id="GO:0009888">
    <property type="term" value="P:tissue development"/>
    <property type="evidence" value="ECO:0007669"/>
    <property type="project" value="UniProtKB-ARBA"/>
</dbReference>
<dbReference type="GO" id="GO:0048513">
    <property type="term" value="P:animal organ development"/>
    <property type="evidence" value="ECO:0007669"/>
    <property type="project" value="UniProtKB-ARBA"/>
</dbReference>
<proteinExistence type="inferred from homology"/>
<evidence type="ECO:0000256" key="7">
    <source>
        <dbReference type="ARBA" id="ARBA00023203"/>
    </source>
</evidence>
<dbReference type="PANTHER" id="PTHR13140:SF857">
    <property type="entry name" value="MYOSIN-11"/>
    <property type="match status" value="1"/>
</dbReference>
<dbReference type="RefSeq" id="XP_026689239.1">
    <property type="nucleotide sequence ID" value="XM_026833438.1"/>
</dbReference>
<evidence type="ECO:0000256" key="1">
    <source>
        <dbReference type="ARBA" id="ARBA00008314"/>
    </source>
</evidence>
<dbReference type="GeneID" id="113473922"/>
<dbReference type="GO" id="GO:0016020">
    <property type="term" value="C:membrane"/>
    <property type="evidence" value="ECO:0007669"/>
    <property type="project" value="TreeGrafter"/>
</dbReference>
<keyword evidence="6" id="KW-0505">Motor protein</keyword>
<gene>
    <name evidence="10" type="primary">LOC113473922</name>
</gene>
<organism evidence="9 10">
    <name type="scientific">Diaphorina citri</name>
    <name type="common">Asian citrus psyllid</name>
    <dbReference type="NCBI Taxonomy" id="121845"/>
    <lineage>
        <taxon>Eukaryota</taxon>
        <taxon>Metazoa</taxon>
        <taxon>Ecdysozoa</taxon>
        <taxon>Arthropoda</taxon>
        <taxon>Hexapoda</taxon>
        <taxon>Insecta</taxon>
        <taxon>Pterygota</taxon>
        <taxon>Neoptera</taxon>
        <taxon>Paraneoptera</taxon>
        <taxon>Hemiptera</taxon>
        <taxon>Sternorrhyncha</taxon>
        <taxon>Psylloidea</taxon>
        <taxon>Psyllidae</taxon>
        <taxon>Diaphorininae</taxon>
        <taxon>Diaphorina</taxon>
    </lineage>
</organism>
<evidence type="ECO:0000313" key="10">
    <source>
        <dbReference type="RefSeq" id="XP_026689239.1"/>
    </source>
</evidence>
<dbReference type="Pfam" id="PF00063">
    <property type="entry name" value="Myosin_head"/>
    <property type="match status" value="1"/>
</dbReference>
<dbReference type="GO" id="GO:0009653">
    <property type="term" value="P:anatomical structure morphogenesis"/>
    <property type="evidence" value="ECO:0007669"/>
    <property type="project" value="UniProtKB-ARBA"/>
</dbReference>
<protein>
    <submittedName>
        <fullName evidence="10">Myosin heavy chain, muscle-like isoform X1</fullName>
    </submittedName>
</protein>
<keyword evidence="5" id="KW-0518">Myosin</keyword>
<keyword evidence="7" id="KW-0009">Actin-binding</keyword>
<dbReference type="InterPro" id="IPR001609">
    <property type="entry name" value="Myosin_head_motor_dom-like"/>
</dbReference>
<dbReference type="GO" id="GO:0007015">
    <property type="term" value="P:actin filament organization"/>
    <property type="evidence" value="ECO:0007669"/>
    <property type="project" value="TreeGrafter"/>
</dbReference>
<dbReference type="GO" id="GO:0048731">
    <property type="term" value="P:system development"/>
    <property type="evidence" value="ECO:0007669"/>
    <property type="project" value="UniProtKB-ARBA"/>
</dbReference>
<dbReference type="FunFam" id="1.10.10.820:FF:000001">
    <property type="entry name" value="Myosin heavy chain"/>
    <property type="match status" value="1"/>
</dbReference>
<evidence type="ECO:0000256" key="3">
    <source>
        <dbReference type="ARBA" id="ARBA00022840"/>
    </source>
</evidence>
<dbReference type="GO" id="GO:0005737">
    <property type="term" value="C:cytoplasm"/>
    <property type="evidence" value="ECO:0007669"/>
    <property type="project" value="TreeGrafter"/>
</dbReference>
<dbReference type="GO" id="GO:0016459">
    <property type="term" value="C:myosin complex"/>
    <property type="evidence" value="ECO:0007669"/>
    <property type="project" value="UniProtKB-KW"/>
</dbReference>
<comment type="similarity">
    <text evidence="1">Belongs to the TRAFAC class myosin-kinesin ATPase superfamily. Myosin family.</text>
</comment>
<dbReference type="GO" id="GO:0000146">
    <property type="term" value="F:microfilament motor activity"/>
    <property type="evidence" value="ECO:0007669"/>
    <property type="project" value="TreeGrafter"/>
</dbReference>
<dbReference type="Gene3D" id="1.10.10.820">
    <property type="match status" value="1"/>
</dbReference>
<keyword evidence="2" id="KW-0547">Nucleotide-binding</keyword>
<reference evidence="10" key="1">
    <citation type="submission" date="2025-08" db="UniProtKB">
        <authorList>
            <consortium name="RefSeq"/>
        </authorList>
    </citation>
    <scope>IDENTIFICATION</scope>
</reference>
<keyword evidence="3" id="KW-0067">ATP-binding</keyword>
<dbReference type="KEGG" id="dci:113473922"/>
<dbReference type="PaxDb" id="121845-A0A3Q0JLM3"/>
<feature type="domain" description="Myosin motor" evidence="8">
    <location>
        <begin position="25"/>
        <end position="92"/>
    </location>
</feature>
<evidence type="ECO:0000256" key="2">
    <source>
        <dbReference type="ARBA" id="ARBA00022741"/>
    </source>
</evidence>
<name>A0A3Q0JLM3_DIACI</name>
<dbReference type="SUPFAM" id="SSF52540">
    <property type="entry name" value="P-loop containing nucleoside triphosphate hydrolases"/>
    <property type="match status" value="1"/>
</dbReference>
<dbReference type="GO" id="GO:0051015">
    <property type="term" value="F:actin filament binding"/>
    <property type="evidence" value="ECO:0007669"/>
    <property type="project" value="TreeGrafter"/>
</dbReference>
<evidence type="ECO:0000256" key="4">
    <source>
        <dbReference type="ARBA" id="ARBA00023054"/>
    </source>
</evidence>
<keyword evidence="9" id="KW-1185">Reference proteome</keyword>
<dbReference type="STRING" id="121845.A0A3Q0JLM3"/>
<dbReference type="GO" id="GO:0005524">
    <property type="term" value="F:ATP binding"/>
    <property type="evidence" value="ECO:0007669"/>
    <property type="project" value="UniProtKB-KW"/>
</dbReference>
<evidence type="ECO:0000313" key="9">
    <source>
        <dbReference type="Proteomes" id="UP000079169"/>
    </source>
</evidence>